<dbReference type="Proteomes" id="UP000184207">
    <property type="component" value="Unassembled WGS sequence"/>
</dbReference>
<dbReference type="EMBL" id="FRDJ01000019">
    <property type="protein sequence ID" value="SHN70101.1"/>
    <property type="molecule type" value="Genomic_DNA"/>
</dbReference>
<evidence type="ECO:0000313" key="2">
    <source>
        <dbReference type="EMBL" id="SHN70101.1"/>
    </source>
</evidence>
<dbReference type="SUPFAM" id="SSF52540">
    <property type="entry name" value="P-loop containing nucleoside triphosphate hydrolases"/>
    <property type="match status" value="1"/>
</dbReference>
<protein>
    <submittedName>
        <fullName evidence="2">IstB-like ATP binding protein</fullName>
    </submittedName>
</protein>
<dbReference type="Pfam" id="PF01695">
    <property type="entry name" value="IstB_IS21"/>
    <property type="match status" value="1"/>
</dbReference>
<dbReference type="PANTHER" id="PTHR30050">
    <property type="entry name" value="CHROMOSOMAL REPLICATION INITIATOR PROTEIN DNAA"/>
    <property type="match status" value="1"/>
</dbReference>
<feature type="non-terminal residue" evidence="2">
    <location>
        <position position="1"/>
    </location>
</feature>
<sequence length="128" mass="14975">RRYSTYFIHFQELIAQLKKALLENRLEYRLKHFSKYKVLIIDEIGYLPIDNDGANLFFQLISSRYEKSSTIITTNVVFSEWGEIFGGATIANAILDRLLHHSYVIFIKGPSYRLQSKTAYFSNTNQQN</sequence>
<gene>
    <name evidence="2" type="ORF">SAMN02745226_01998</name>
</gene>
<evidence type="ECO:0000313" key="3">
    <source>
        <dbReference type="Proteomes" id="UP000184207"/>
    </source>
</evidence>
<accession>A0A1M7THF3</accession>
<proteinExistence type="predicted"/>
<organism evidence="2 3">
    <name type="scientific">Fervidobacterium gondwanense DSM 13020</name>
    <dbReference type="NCBI Taxonomy" id="1121883"/>
    <lineage>
        <taxon>Bacteria</taxon>
        <taxon>Thermotogati</taxon>
        <taxon>Thermotogota</taxon>
        <taxon>Thermotogae</taxon>
        <taxon>Thermotogales</taxon>
        <taxon>Fervidobacteriaceae</taxon>
        <taxon>Fervidobacterium</taxon>
    </lineage>
</organism>
<feature type="domain" description="IstB-like ATP-binding" evidence="1">
    <location>
        <begin position="3"/>
        <end position="118"/>
    </location>
</feature>
<name>A0A1M7THF3_FERGO</name>
<dbReference type="Gene3D" id="3.40.50.300">
    <property type="entry name" value="P-loop containing nucleotide triphosphate hydrolases"/>
    <property type="match status" value="1"/>
</dbReference>
<dbReference type="PANTHER" id="PTHR30050:SF4">
    <property type="entry name" value="ATP-BINDING PROTEIN RV3427C IN INSERTION SEQUENCE-RELATED"/>
    <property type="match status" value="1"/>
</dbReference>
<dbReference type="AlphaFoldDB" id="A0A1M7THF3"/>
<reference evidence="3" key="1">
    <citation type="submission" date="2016-12" db="EMBL/GenBank/DDBJ databases">
        <authorList>
            <person name="Varghese N."/>
            <person name="Submissions S."/>
        </authorList>
    </citation>
    <scope>NUCLEOTIDE SEQUENCE [LARGE SCALE GENOMIC DNA]</scope>
    <source>
        <strain evidence="3">DSM 13020</strain>
    </source>
</reference>
<dbReference type="GO" id="GO:0005524">
    <property type="term" value="F:ATP binding"/>
    <property type="evidence" value="ECO:0007669"/>
    <property type="project" value="InterPro"/>
</dbReference>
<dbReference type="GO" id="GO:0006260">
    <property type="term" value="P:DNA replication"/>
    <property type="evidence" value="ECO:0007669"/>
    <property type="project" value="TreeGrafter"/>
</dbReference>
<keyword evidence="3" id="KW-1185">Reference proteome</keyword>
<dbReference type="InterPro" id="IPR002611">
    <property type="entry name" value="IstB_ATP-bd"/>
</dbReference>
<dbReference type="InterPro" id="IPR027417">
    <property type="entry name" value="P-loop_NTPase"/>
</dbReference>
<dbReference type="STRING" id="1121883.SAMN02745226_01998"/>
<evidence type="ECO:0000259" key="1">
    <source>
        <dbReference type="Pfam" id="PF01695"/>
    </source>
</evidence>